<feature type="region of interest" description="Disordered" evidence="11">
    <location>
        <begin position="737"/>
        <end position="814"/>
    </location>
</feature>
<dbReference type="GO" id="GO:0008270">
    <property type="term" value="F:zinc ion binding"/>
    <property type="evidence" value="ECO:0007669"/>
    <property type="project" value="UniProtKB-KW"/>
</dbReference>
<feature type="domain" description="ZZ-type" evidence="12">
    <location>
        <begin position="824"/>
        <end position="873"/>
    </location>
</feature>
<evidence type="ECO:0000256" key="11">
    <source>
        <dbReference type="SAM" id="MobiDB-lite"/>
    </source>
</evidence>
<dbReference type="GO" id="GO:0006508">
    <property type="term" value="P:proteolysis"/>
    <property type="evidence" value="ECO:0007669"/>
    <property type="project" value="UniProtKB-KW"/>
</dbReference>
<dbReference type="CDD" id="cd00044">
    <property type="entry name" value="CysPc"/>
    <property type="match status" value="2"/>
</dbReference>
<dbReference type="PANTHER" id="PTHR10183:SF379">
    <property type="entry name" value="CALPAIN-5"/>
    <property type="match status" value="1"/>
</dbReference>
<dbReference type="InterPro" id="IPR022684">
    <property type="entry name" value="Calpain_cysteine_protease"/>
</dbReference>
<accession>A0A9Q5I4A6</accession>
<feature type="compositionally biased region" description="Low complexity" evidence="11">
    <location>
        <begin position="691"/>
        <end position="711"/>
    </location>
</feature>
<dbReference type="PROSITE" id="PS01357">
    <property type="entry name" value="ZF_ZZ_1"/>
    <property type="match status" value="2"/>
</dbReference>
<evidence type="ECO:0000256" key="7">
    <source>
        <dbReference type="ARBA" id="ARBA00022833"/>
    </source>
</evidence>
<evidence type="ECO:0000256" key="4">
    <source>
        <dbReference type="ARBA" id="ARBA00022771"/>
    </source>
</evidence>
<keyword evidence="6 10" id="KW-0788">Thiol protease</keyword>
<dbReference type="PANTHER" id="PTHR10183">
    <property type="entry name" value="CALPAIN"/>
    <property type="match status" value="1"/>
</dbReference>
<feature type="domain" description="Calpain catalytic" evidence="13">
    <location>
        <begin position="173"/>
        <end position="495"/>
    </location>
</feature>
<evidence type="ECO:0000313" key="14">
    <source>
        <dbReference type="EMBL" id="OCB91145.1"/>
    </source>
</evidence>
<feature type="domain" description="ZZ-type" evidence="12">
    <location>
        <begin position="1586"/>
        <end position="1636"/>
    </location>
</feature>
<name>A0A9Q5I4A6_SANBA</name>
<dbReference type="Pfam" id="PF10791">
    <property type="entry name" value="F1F0-ATPsyn_F"/>
    <property type="match status" value="1"/>
</dbReference>
<dbReference type="InterPro" id="IPR000433">
    <property type="entry name" value="Znf_ZZ"/>
</dbReference>
<dbReference type="Pfam" id="PF00569">
    <property type="entry name" value="ZZ"/>
    <property type="match status" value="2"/>
</dbReference>
<comment type="caution">
    <text evidence="14">The sequence shown here is derived from an EMBL/GenBank/DDBJ whole genome shotgun (WGS) entry which is preliminary data.</text>
</comment>
<comment type="similarity">
    <text evidence="1">Belongs to the peptidase C2 family.</text>
</comment>
<dbReference type="InterPro" id="IPR019727">
    <property type="entry name" value="ATP_synth_F0_fsu_mt_fun"/>
</dbReference>
<dbReference type="PROSITE" id="PS50203">
    <property type="entry name" value="CALPAIN_CAT"/>
    <property type="match status" value="2"/>
</dbReference>
<feature type="active site" evidence="8 10">
    <location>
        <position position="416"/>
    </location>
</feature>
<feature type="region of interest" description="Disordered" evidence="11">
    <location>
        <begin position="688"/>
        <end position="720"/>
    </location>
</feature>
<feature type="region of interest" description="Disordered" evidence="11">
    <location>
        <begin position="1535"/>
        <end position="1563"/>
    </location>
</feature>
<keyword evidence="4 9" id="KW-0863">Zinc-finger</keyword>
<feature type="active site" evidence="8 10">
    <location>
        <position position="436"/>
    </location>
</feature>
<evidence type="ECO:0000256" key="5">
    <source>
        <dbReference type="ARBA" id="ARBA00022801"/>
    </source>
</evidence>
<dbReference type="SUPFAM" id="SSF54001">
    <property type="entry name" value="Cysteine proteinases"/>
    <property type="match status" value="2"/>
</dbReference>
<dbReference type="SMART" id="SM00230">
    <property type="entry name" value="CysPc"/>
    <property type="match status" value="2"/>
</dbReference>
<feature type="domain" description="Calpain catalytic" evidence="13">
    <location>
        <begin position="963"/>
        <end position="1300"/>
    </location>
</feature>
<dbReference type="GO" id="GO:0015986">
    <property type="term" value="P:proton motive force-driven ATP synthesis"/>
    <property type="evidence" value="ECO:0007669"/>
    <property type="project" value="InterPro"/>
</dbReference>
<evidence type="ECO:0000256" key="10">
    <source>
        <dbReference type="PROSITE-ProRule" id="PRU00239"/>
    </source>
</evidence>
<feature type="active site" evidence="8 10">
    <location>
        <position position="234"/>
    </location>
</feature>
<dbReference type="CDD" id="cd02340">
    <property type="entry name" value="ZZ_NBR1_like"/>
    <property type="match status" value="2"/>
</dbReference>
<dbReference type="Gene3D" id="3.30.60.90">
    <property type="match status" value="2"/>
</dbReference>
<keyword evidence="2 10" id="KW-0645">Protease</keyword>
<dbReference type="Gene3D" id="3.90.70.10">
    <property type="entry name" value="Cysteine proteinases"/>
    <property type="match status" value="2"/>
</dbReference>
<dbReference type="InterPro" id="IPR038765">
    <property type="entry name" value="Papain-like_cys_pep_sf"/>
</dbReference>
<dbReference type="PROSITE" id="PS00139">
    <property type="entry name" value="THIOL_PROTEASE_CYS"/>
    <property type="match status" value="2"/>
</dbReference>
<dbReference type="EMBL" id="LNZH02000104">
    <property type="protein sequence ID" value="OCB91145.1"/>
    <property type="molecule type" value="Genomic_DNA"/>
</dbReference>
<feature type="active site" evidence="10">
    <location>
        <position position="1220"/>
    </location>
</feature>
<dbReference type="Pfam" id="PF00648">
    <property type="entry name" value="Peptidase_C2"/>
    <property type="match status" value="2"/>
</dbReference>
<dbReference type="OrthoDB" id="424753at2759"/>
<reference evidence="14" key="1">
    <citation type="submission" date="2016-06" db="EMBL/GenBank/DDBJ databases">
        <title>Draft Genome sequence of the fungus Inonotus baumii.</title>
        <authorList>
            <person name="Zhu H."/>
            <person name="Lin W."/>
        </authorList>
    </citation>
    <scope>NUCLEOTIDE SEQUENCE</scope>
    <source>
        <strain evidence="14">821</strain>
    </source>
</reference>
<proteinExistence type="inferred from homology"/>
<dbReference type="SUPFAM" id="SSF57850">
    <property type="entry name" value="RING/U-box"/>
    <property type="match status" value="2"/>
</dbReference>
<keyword evidence="7" id="KW-0862">Zinc</keyword>
<organism evidence="14 15">
    <name type="scientific">Sanghuangporus baumii</name>
    <name type="common">Phellinus baumii</name>
    <dbReference type="NCBI Taxonomy" id="108892"/>
    <lineage>
        <taxon>Eukaryota</taxon>
        <taxon>Fungi</taxon>
        <taxon>Dikarya</taxon>
        <taxon>Basidiomycota</taxon>
        <taxon>Agaricomycotina</taxon>
        <taxon>Agaricomycetes</taxon>
        <taxon>Hymenochaetales</taxon>
        <taxon>Hymenochaetaceae</taxon>
        <taxon>Sanghuangporus</taxon>
    </lineage>
</organism>
<evidence type="ECO:0000256" key="9">
    <source>
        <dbReference type="PROSITE-ProRule" id="PRU00228"/>
    </source>
</evidence>
<dbReference type="InterPro" id="IPR000169">
    <property type="entry name" value="Pept_cys_AS"/>
</dbReference>
<feature type="compositionally biased region" description="Basic and acidic residues" evidence="11">
    <location>
        <begin position="754"/>
        <end position="806"/>
    </location>
</feature>
<sequence>MHASLVRRSLNNLVPPKIATPKILSGGSGSTAGLGPLVDFYSKLPKGPAQPSSGIRARYFEGAKASGKPLVFTILAIFGLGYTIDYNNTCHYDHHLLFKMTTMLENITARFIGRAPVKKDDAQPRKIVKKQSVFEQQEHRAGLFVTEELEKATQRCRSKVLRIARDCRRKNRKFRDIEFDLNGNKWDCLHSPDPDTSHYSPADVLRVHQIFEKPSFFVDDASASDICQGQLGDCWFLSAIAAVATKPELIKKLCVEYDPIVGVYGFIFCRDGEWVDVIIDDQLFTSVPKWESISDETQAVYHYDSDMYDNIARRGGKTLYFARSSQENEIWVPLIEKAYAKLHGDFNAIEGGYTNEGIEDLTGGVSDSISVNDIMDPDEFWNSDLLRANEDLLFSCFLFNPDKEVGEVIKGLVNNHAYTVVKAVEFRGKRFLMVRNPWGKSEWTGRWSDGSREWTSEWLDALKVLGHQFGDDGVFVMEYCDFLKTWTYLERTQLFDPSWVVSSHWLSVESRPLPSSWQYGDVSFTFSLSKTSEAILVLSKSDSRFYRPVAGSSTWSFDFKLFKKGEEDELASSDSMMGLARSSKLHIHLDEGSYVVHVRLDRRTDKKKRSEYAEKVTSWDEQKMSRVWSEYARSISIAANFDEEKWRSHLVVPVEALAGRDLHQVQLEEIRAHAERRKTLEAKFGSVPDLSTSVCSSSASESSRSSTSSEAGDVPPSSTEKEYISVTAGMVSLQVESSTSISPDAAGDVGVPTSEKETNSEGAKSVDAKPATNERRETGKEDASKDDHAKHGKFETTPESPVDRPRMVASPVPESTVRPPLPIHHGVFCSGCNGPVVGPRWYCLTCVEYNLCDKCHGVADHEHNMVAIEHPDDFFKGVEKRMIQDEADTPVMNTVLDALASRFKVTASQPPKRAATLPTPKTVFEQPESRAGLLVTEELEKATQRCKEKVLEIAKECKMRNQKFRDIEWDLENDRYLYMGSPGGGVYEPDDVLRVTQIFDNPRLYIDDVSATDIVQGRLGDCWFLSAMSAVATKPELIKKLCVEYDEKVGVYGFIFCRDGEWVDVIIDDELPTRVPPWECVTFETQTIYHDDRDAYEMIARKGGKTLFFARSAQENETWVPLLEKAYAKLHGDYDAISGGFTNEGIEDLTGGVSEAMYIKVGSLQGVFLLEIDFTQDILDIDAFWKNDLYRANEDLLFSCAIDCPPTMNFREVNGVQTGHAYTVLKAVEFQGKRFLKIRNPWGKTEWKGRWSDGSDEWTKDNWLEALKPLDHRFGDDGVFIMEYRDFLSIWTAVERTQLFDKSWTQSSHWLNVESRPIRSAWQFGDVSFTFTLPKACETIIVLSQSDDRFYRAVSSSSTWTFDFKLFKKGSDRAIASSERSYVLRRSSKLRVNLDSGEYVVHVRLDRRFVDKEKKVEENIDSWDPRKVSRILTELARSKSIAANFDEKKWQNYLAVPLEELGPHDLHEIQTEELRALAERRKTLEARFSSVSDLPLVESLSSEVASSENEEATSPVGSPGSAVVVTAAMTSLTIEATNKTDSGDTSASDNTEGSSGTDGKQQTVTVGEKVSKLCQAPEDSVPPVPSHAATCDGCKKDIVGVRWKCGTCDDYDLCDKCHSLPDAHEHDMMKIEHPDDFHPGISESLFRDEVNNVLLGLRVYTKRDVKVSISGQLRRGQLKHGRKIRG</sequence>
<evidence type="ECO:0000259" key="12">
    <source>
        <dbReference type="PROSITE" id="PS50135"/>
    </source>
</evidence>
<gene>
    <name evidence="14" type="ORF">A7U60_g1627</name>
</gene>
<dbReference type="PRINTS" id="PR00704">
    <property type="entry name" value="CALPAIN"/>
</dbReference>
<dbReference type="Proteomes" id="UP000757232">
    <property type="component" value="Unassembled WGS sequence"/>
</dbReference>
<evidence type="ECO:0000256" key="6">
    <source>
        <dbReference type="ARBA" id="ARBA00022807"/>
    </source>
</evidence>
<keyword evidence="15" id="KW-1185">Reference proteome</keyword>
<evidence type="ECO:0000256" key="3">
    <source>
        <dbReference type="ARBA" id="ARBA00022723"/>
    </source>
</evidence>
<protein>
    <submittedName>
        <fullName evidence="14">Cysteine proteinase</fullName>
    </submittedName>
</protein>
<dbReference type="SMART" id="SM00291">
    <property type="entry name" value="ZnF_ZZ"/>
    <property type="match status" value="2"/>
</dbReference>
<feature type="active site" evidence="10">
    <location>
        <position position="1022"/>
    </location>
</feature>
<dbReference type="PROSITE" id="PS50135">
    <property type="entry name" value="ZF_ZZ_2"/>
    <property type="match status" value="2"/>
</dbReference>
<evidence type="ECO:0000256" key="1">
    <source>
        <dbReference type="ARBA" id="ARBA00007623"/>
    </source>
</evidence>
<feature type="active site" evidence="10">
    <location>
        <position position="1240"/>
    </location>
</feature>
<keyword evidence="5 10" id="KW-0378">Hydrolase</keyword>
<evidence type="ECO:0000256" key="2">
    <source>
        <dbReference type="ARBA" id="ARBA00022670"/>
    </source>
</evidence>
<evidence type="ECO:0000256" key="8">
    <source>
        <dbReference type="PIRSR" id="PIRSR622684-1"/>
    </source>
</evidence>
<keyword evidence="3" id="KW-0479">Metal-binding</keyword>
<dbReference type="InterPro" id="IPR043145">
    <property type="entry name" value="Znf_ZZ_sf"/>
</dbReference>
<dbReference type="GO" id="GO:0004198">
    <property type="term" value="F:calcium-dependent cysteine-type endopeptidase activity"/>
    <property type="evidence" value="ECO:0007669"/>
    <property type="project" value="InterPro"/>
</dbReference>
<dbReference type="InterPro" id="IPR001300">
    <property type="entry name" value="Peptidase_C2_calpain_cat"/>
</dbReference>
<evidence type="ECO:0000259" key="13">
    <source>
        <dbReference type="PROSITE" id="PS50203"/>
    </source>
</evidence>
<evidence type="ECO:0000313" key="15">
    <source>
        <dbReference type="Proteomes" id="UP000757232"/>
    </source>
</evidence>